<dbReference type="RefSeq" id="WP_237822639.1">
    <property type="nucleotide sequence ID" value="NZ_JAKLTQ010000013.1"/>
</dbReference>
<dbReference type="InterPro" id="IPR035906">
    <property type="entry name" value="MetI-like_sf"/>
</dbReference>
<evidence type="ECO:0000256" key="2">
    <source>
        <dbReference type="ARBA" id="ARBA00022448"/>
    </source>
</evidence>
<evidence type="ECO:0000256" key="1">
    <source>
        <dbReference type="ARBA" id="ARBA00004651"/>
    </source>
</evidence>
<comment type="caution">
    <text evidence="9">The sequence shown here is derived from an EMBL/GenBank/DDBJ whole genome shotgun (WGS) entry which is preliminary data.</text>
</comment>
<dbReference type="Pfam" id="PF00528">
    <property type="entry name" value="BPD_transp_1"/>
    <property type="match status" value="1"/>
</dbReference>
<name>A0ABS9L9X3_9MICC</name>
<proteinExistence type="inferred from homology"/>
<keyword evidence="6 7" id="KW-0472">Membrane</keyword>
<gene>
    <name evidence="9" type="ORF">LVY72_15915</name>
</gene>
<protein>
    <submittedName>
        <fullName evidence="9">ABC transporter permease</fullName>
    </submittedName>
</protein>
<evidence type="ECO:0000259" key="8">
    <source>
        <dbReference type="PROSITE" id="PS50928"/>
    </source>
</evidence>
<accession>A0ABS9L9X3</accession>
<feature type="transmembrane region" description="Helical" evidence="7">
    <location>
        <begin position="226"/>
        <end position="252"/>
    </location>
</feature>
<evidence type="ECO:0000256" key="3">
    <source>
        <dbReference type="ARBA" id="ARBA00022475"/>
    </source>
</evidence>
<organism evidence="9 10">
    <name type="scientific">Arthrobacter hankyongi</name>
    <dbReference type="NCBI Taxonomy" id="2904801"/>
    <lineage>
        <taxon>Bacteria</taxon>
        <taxon>Bacillati</taxon>
        <taxon>Actinomycetota</taxon>
        <taxon>Actinomycetes</taxon>
        <taxon>Micrococcales</taxon>
        <taxon>Micrococcaceae</taxon>
        <taxon>Arthrobacter</taxon>
    </lineage>
</organism>
<dbReference type="EMBL" id="JAKLTQ010000013">
    <property type="protein sequence ID" value="MCG2623383.1"/>
    <property type="molecule type" value="Genomic_DNA"/>
</dbReference>
<keyword evidence="5 7" id="KW-1133">Transmembrane helix</keyword>
<keyword evidence="4 7" id="KW-0812">Transmembrane</keyword>
<evidence type="ECO:0000256" key="6">
    <source>
        <dbReference type="ARBA" id="ARBA00023136"/>
    </source>
</evidence>
<comment type="subcellular location">
    <subcellularLocation>
        <location evidence="1 7">Cell membrane</location>
        <topology evidence="1 7">Multi-pass membrane protein</topology>
    </subcellularLocation>
</comment>
<keyword evidence="10" id="KW-1185">Reference proteome</keyword>
<feature type="transmembrane region" description="Helical" evidence="7">
    <location>
        <begin position="100"/>
        <end position="121"/>
    </location>
</feature>
<dbReference type="Gene3D" id="1.10.3720.10">
    <property type="entry name" value="MetI-like"/>
    <property type="match status" value="1"/>
</dbReference>
<evidence type="ECO:0000256" key="5">
    <source>
        <dbReference type="ARBA" id="ARBA00022989"/>
    </source>
</evidence>
<keyword evidence="3" id="KW-1003">Cell membrane</keyword>
<dbReference type="PROSITE" id="PS50928">
    <property type="entry name" value="ABC_TM1"/>
    <property type="match status" value="1"/>
</dbReference>
<evidence type="ECO:0000256" key="7">
    <source>
        <dbReference type="RuleBase" id="RU363032"/>
    </source>
</evidence>
<feature type="transmembrane region" description="Helical" evidence="7">
    <location>
        <begin position="272"/>
        <end position="298"/>
    </location>
</feature>
<dbReference type="CDD" id="cd06261">
    <property type="entry name" value="TM_PBP2"/>
    <property type="match status" value="1"/>
</dbReference>
<evidence type="ECO:0000313" key="9">
    <source>
        <dbReference type="EMBL" id="MCG2623383.1"/>
    </source>
</evidence>
<dbReference type="Proteomes" id="UP001165368">
    <property type="component" value="Unassembled WGS sequence"/>
</dbReference>
<feature type="transmembrane region" description="Helical" evidence="7">
    <location>
        <begin position="133"/>
        <end position="160"/>
    </location>
</feature>
<dbReference type="SUPFAM" id="SSF161098">
    <property type="entry name" value="MetI-like"/>
    <property type="match status" value="1"/>
</dbReference>
<dbReference type="PANTHER" id="PTHR43163:SF6">
    <property type="entry name" value="DIPEPTIDE TRANSPORT SYSTEM PERMEASE PROTEIN DPPB-RELATED"/>
    <property type="match status" value="1"/>
</dbReference>
<sequence>MIRLILSKTANAVLTLLIASSLAFFLARGSGSPVREILGDSATPEQVAQLTAELGLDKPLIVQYGQFLLDLVSFDLGDSLRYGQSNLELIAGRLPASIELALFALLLAVAVGVPLGIIAAMREGGVVDRIASMLALLGQSVPLFWLGLMLILLFAVRLGWFPAGQNDGIDSLVLPAVTLSTLPMAQIARLTRSSMSEVLHEGFISAARARGLAGWRIILIHAFRPASLPVVTIVGLQAGMLLSGAVTVEYVFAWPGLGSLATQAVQTRDFPLVQSIVVFGALVFVLINLAVDLLYGLVDPRIREDA</sequence>
<feature type="domain" description="ABC transmembrane type-1" evidence="8">
    <location>
        <begin position="94"/>
        <end position="295"/>
    </location>
</feature>
<dbReference type="Pfam" id="PF19300">
    <property type="entry name" value="BPD_transp_1_N"/>
    <property type="match status" value="1"/>
</dbReference>
<reference evidence="9" key="1">
    <citation type="submission" date="2022-01" db="EMBL/GenBank/DDBJ databases">
        <authorList>
            <person name="Jo J.-H."/>
            <person name="Im W.-T."/>
        </authorList>
    </citation>
    <scope>NUCLEOTIDE SEQUENCE</scope>
    <source>
        <strain evidence="9">I2-34</strain>
    </source>
</reference>
<evidence type="ECO:0000256" key="4">
    <source>
        <dbReference type="ARBA" id="ARBA00022692"/>
    </source>
</evidence>
<comment type="similarity">
    <text evidence="7">Belongs to the binding-protein-dependent transport system permease family.</text>
</comment>
<dbReference type="InterPro" id="IPR045621">
    <property type="entry name" value="BPD_transp_1_N"/>
</dbReference>
<evidence type="ECO:0000313" key="10">
    <source>
        <dbReference type="Proteomes" id="UP001165368"/>
    </source>
</evidence>
<dbReference type="PANTHER" id="PTHR43163">
    <property type="entry name" value="DIPEPTIDE TRANSPORT SYSTEM PERMEASE PROTEIN DPPB-RELATED"/>
    <property type="match status" value="1"/>
</dbReference>
<dbReference type="InterPro" id="IPR000515">
    <property type="entry name" value="MetI-like"/>
</dbReference>
<keyword evidence="2 7" id="KW-0813">Transport</keyword>